<evidence type="ECO:0000313" key="2">
    <source>
        <dbReference type="EMBL" id="AZN30089.1"/>
    </source>
</evidence>
<accession>A0A3Q8WTQ0</accession>
<organism evidence="2 3">
    <name type="scientific">Flaviflexus salsibiostraticola</name>
    <dbReference type="NCBI Taxonomy" id="1282737"/>
    <lineage>
        <taxon>Bacteria</taxon>
        <taxon>Bacillati</taxon>
        <taxon>Actinomycetota</taxon>
        <taxon>Actinomycetes</taxon>
        <taxon>Actinomycetales</taxon>
        <taxon>Actinomycetaceae</taxon>
        <taxon>Flaviflexus</taxon>
    </lineage>
</organism>
<keyword evidence="1" id="KW-1133">Transmembrane helix</keyword>
<keyword evidence="1" id="KW-0812">Transmembrane</keyword>
<keyword evidence="3" id="KW-1185">Reference proteome</keyword>
<feature type="transmembrane region" description="Helical" evidence="1">
    <location>
        <begin position="50"/>
        <end position="73"/>
    </location>
</feature>
<keyword evidence="1" id="KW-0472">Membrane</keyword>
<evidence type="ECO:0000313" key="3">
    <source>
        <dbReference type="Proteomes" id="UP000270021"/>
    </source>
</evidence>
<protein>
    <submittedName>
        <fullName evidence="2">Uncharacterized protein</fullName>
    </submittedName>
</protein>
<proteinExistence type="predicted"/>
<dbReference type="EMBL" id="CP034438">
    <property type="protein sequence ID" value="AZN30089.1"/>
    <property type="molecule type" value="Genomic_DNA"/>
</dbReference>
<dbReference type="RefSeq" id="WP_126040535.1">
    <property type="nucleotide sequence ID" value="NZ_CP034438.1"/>
</dbReference>
<evidence type="ECO:0000256" key="1">
    <source>
        <dbReference type="SAM" id="Phobius"/>
    </source>
</evidence>
<name>A0A3Q8WTQ0_9ACTO</name>
<feature type="transmembrane region" description="Helical" evidence="1">
    <location>
        <begin position="20"/>
        <end position="38"/>
    </location>
</feature>
<sequence length="83" mass="9059">MTDEEFYVTDPRRAPKYGRFMLVGAILGALVGILLVQFGPNAGRYELSDVTFAVLLLTVPIGFALGALTALLLDRRSLKKTSE</sequence>
<gene>
    <name evidence="2" type="ORF">EJO69_07035</name>
</gene>
<dbReference type="Proteomes" id="UP000270021">
    <property type="component" value="Chromosome"/>
</dbReference>
<dbReference type="KEGG" id="fsl:EJO69_07035"/>
<reference evidence="2 3" key="1">
    <citation type="submission" date="2018-12" db="EMBL/GenBank/DDBJ databases">
        <title>Complete genome sequence of Flaviflexus salsibiostraticola KCTC 33148.</title>
        <authorList>
            <person name="Bae J.-W."/>
        </authorList>
    </citation>
    <scope>NUCLEOTIDE SEQUENCE [LARGE SCALE GENOMIC DNA]</scope>
    <source>
        <strain evidence="2 3">KCTC 33148</strain>
    </source>
</reference>
<dbReference type="AlphaFoldDB" id="A0A3Q8WTQ0"/>